<sequence length="134" mass="16110">MPLYSETSKRRLYECHVDLQKIFFEVIKYYDCMILVGERNEEEQRIAFENDYSKKKYPESKHNIKPSLATDAVPWFKDVPHIRWDDMKKFYEFGGFVQAIAKTLGIEIIWGGNWDRDQELDDQKFYDLAHFELA</sequence>
<organism evidence="1">
    <name type="scientific">marine sediment metagenome</name>
    <dbReference type="NCBI Taxonomy" id="412755"/>
    <lineage>
        <taxon>unclassified sequences</taxon>
        <taxon>metagenomes</taxon>
        <taxon>ecological metagenomes</taxon>
    </lineage>
</organism>
<dbReference type="SUPFAM" id="SSF55166">
    <property type="entry name" value="Hedgehog/DD-peptidase"/>
    <property type="match status" value="1"/>
</dbReference>
<proteinExistence type="predicted"/>
<protein>
    <recommendedName>
        <fullName evidence="2">Peptidase M15C domain-containing protein</fullName>
    </recommendedName>
</protein>
<name>X1HKV2_9ZZZZ</name>
<dbReference type="Gene3D" id="3.30.1380.10">
    <property type="match status" value="1"/>
</dbReference>
<reference evidence="1" key="1">
    <citation type="journal article" date="2014" name="Front. Microbiol.">
        <title>High frequency of phylogenetically diverse reductive dehalogenase-homologous genes in deep subseafloor sedimentary metagenomes.</title>
        <authorList>
            <person name="Kawai M."/>
            <person name="Futagami T."/>
            <person name="Toyoda A."/>
            <person name="Takaki Y."/>
            <person name="Nishi S."/>
            <person name="Hori S."/>
            <person name="Arai W."/>
            <person name="Tsubouchi T."/>
            <person name="Morono Y."/>
            <person name="Uchiyama I."/>
            <person name="Ito T."/>
            <person name="Fujiyama A."/>
            <person name="Inagaki F."/>
            <person name="Takami H."/>
        </authorList>
    </citation>
    <scope>NUCLEOTIDE SEQUENCE</scope>
    <source>
        <strain evidence="1">Expedition CK06-06</strain>
    </source>
</reference>
<evidence type="ECO:0000313" key="1">
    <source>
        <dbReference type="EMBL" id="GAH70097.1"/>
    </source>
</evidence>
<gene>
    <name evidence="1" type="ORF">S03H2_41450</name>
</gene>
<accession>X1HKV2</accession>
<dbReference type="InterPro" id="IPR009045">
    <property type="entry name" value="Zn_M74/Hedgehog-like"/>
</dbReference>
<dbReference type="EMBL" id="BARU01025752">
    <property type="protein sequence ID" value="GAH70097.1"/>
    <property type="molecule type" value="Genomic_DNA"/>
</dbReference>
<dbReference type="AlphaFoldDB" id="X1HKV2"/>
<evidence type="ECO:0008006" key="2">
    <source>
        <dbReference type="Google" id="ProtNLM"/>
    </source>
</evidence>
<comment type="caution">
    <text evidence="1">The sequence shown here is derived from an EMBL/GenBank/DDBJ whole genome shotgun (WGS) entry which is preliminary data.</text>
</comment>